<feature type="transmembrane region" description="Helical" evidence="2">
    <location>
        <begin position="54"/>
        <end position="71"/>
    </location>
</feature>
<keyword evidence="2" id="KW-0472">Membrane</keyword>
<sequence>MTRHQRPTEVHTITSAPASLDDDLGLRMRKYLISMSIRTVCFVLAVVFSGPLRWVFLSGAILLPYFAVVVANSGPKRLSRHAGFEPERGAIDDGNRDRLGP</sequence>
<dbReference type="EMBL" id="JBHSRD010000002">
    <property type="protein sequence ID" value="MFC6006074.1"/>
    <property type="molecule type" value="Genomic_DNA"/>
</dbReference>
<keyword evidence="2" id="KW-1133">Transmembrane helix</keyword>
<name>A0ABW1J9X3_9ACTN</name>
<feature type="compositionally biased region" description="Basic and acidic residues" evidence="1">
    <location>
        <begin position="82"/>
        <end position="101"/>
    </location>
</feature>
<comment type="caution">
    <text evidence="3">The sequence shown here is derived from an EMBL/GenBank/DDBJ whole genome shotgun (WGS) entry which is preliminary data.</text>
</comment>
<accession>A0ABW1J9X3</accession>
<dbReference type="InterPro" id="IPR021449">
    <property type="entry name" value="DUF3099"/>
</dbReference>
<organism evidence="3 4">
    <name type="scientific">Angustibacter luteus</name>
    <dbReference type="NCBI Taxonomy" id="658456"/>
    <lineage>
        <taxon>Bacteria</taxon>
        <taxon>Bacillati</taxon>
        <taxon>Actinomycetota</taxon>
        <taxon>Actinomycetes</taxon>
        <taxon>Kineosporiales</taxon>
        <taxon>Kineosporiaceae</taxon>
    </lineage>
</organism>
<gene>
    <name evidence="3" type="ORF">ACFQDO_02930</name>
</gene>
<keyword evidence="4" id="KW-1185">Reference proteome</keyword>
<proteinExistence type="predicted"/>
<dbReference type="Proteomes" id="UP001596189">
    <property type="component" value="Unassembled WGS sequence"/>
</dbReference>
<dbReference type="Pfam" id="PF11298">
    <property type="entry name" value="DUF3099"/>
    <property type="match status" value="1"/>
</dbReference>
<keyword evidence="2" id="KW-0812">Transmembrane</keyword>
<evidence type="ECO:0000313" key="4">
    <source>
        <dbReference type="Proteomes" id="UP001596189"/>
    </source>
</evidence>
<feature type="transmembrane region" description="Helical" evidence="2">
    <location>
        <begin position="31"/>
        <end position="48"/>
    </location>
</feature>
<feature type="region of interest" description="Disordered" evidence="1">
    <location>
        <begin position="77"/>
        <end position="101"/>
    </location>
</feature>
<dbReference type="RefSeq" id="WP_345716938.1">
    <property type="nucleotide sequence ID" value="NZ_BAABFP010000005.1"/>
</dbReference>
<protein>
    <submittedName>
        <fullName evidence="3">DUF3099 domain-containing protein</fullName>
    </submittedName>
</protein>
<reference evidence="4" key="1">
    <citation type="journal article" date="2019" name="Int. J. Syst. Evol. Microbiol.">
        <title>The Global Catalogue of Microorganisms (GCM) 10K type strain sequencing project: providing services to taxonomists for standard genome sequencing and annotation.</title>
        <authorList>
            <consortium name="The Broad Institute Genomics Platform"/>
            <consortium name="The Broad Institute Genome Sequencing Center for Infectious Disease"/>
            <person name="Wu L."/>
            <person name="Ma J."/>
        </authorList>
    </citation>
    <scope>NUCLEOTIDE SEQUENCE [LARGE SCALE GENOMIC DNA]</scope>
    <source>
        <strain evidence="4">KACC 14249</strain>
    </source>
</reference>
<evidence type="ECO:0000256" key="2">
    <source>
        <dbReference type="SAM" id="Phobius"/>
    </source>
</evidence>
<evidence type="ECO:0000313" key="3">
    <source>
        <dbReference type="EMBL" id="MFC6006074.1"/>
    </source>
</evidence>
<evidence type="ECO:0000256" key="1">
    <source>
        <dbReference type="SAM" id="MobiDB-lite"/>
    </source>
</evidence>